<dbReference type="InterPro" id="IPR012317">
    <property type="entry name" value="Poly(ADP-ribose)pol_cat_dom"/>
</dbReference>
<dbReference type="SMART" id="SM00327">
    <property type="entry name" value="VWA"/>
    <property type="match status" value="1"/>
</dbReference>
<dbReference type="Pfam" id="PF00644">
    <property type="entry name" value="PARP"/>
    <property type="match status" value="1"/>
</dbReference>
<dbReference type="GO" id="GO:0005737">
    <property type="term" value="C:cytoplasm"/>
    <property type="evidence" value="ECO:0007669"/>
    <property type="project" value="TreeGrafter"/>
</dbReference>
<comment type="similarity">
    <text evidence="7">Belongs to the ARTD/PARP family.</text>
</comment>
<dbReference type="PROSITE" id="PS51468">
    <property type="entry name" value="VIT"/>
    <property type="match status" value="1"/>
</dbReference>
<dbReference type="Gene3D" id="3.90.228.10">
    <property type="match status" value="1"/>
</dbReference>
<keyword evidence="2 8" id="KW-0328">Glycosyltransferase</keyword>
<name>A0A851NUE9_9GALL</name>
<dbReference type="SUPFAM" id="SSF52113">
    <property type="entry name" value="BRCT domain"/>
    <property type="match status" value="1"/>
</dbReference>
<dbReference type="GO" id="GO:0003950">
    <property type="term" value="F:NAD+ poly-ADP-ribosyltransferase activity"/>
    <property type="evidence" value="ECO:0007669"/>
    <property type="project" value="UniProtKB-UniRule"/>
</dbReference>
<dbReference type="PROSITE" id="PS50234">
    <property type="entry name" value="VWFA"/>
    <property type="match status" value="1"/>
</dbReference>
<comment type="caution">
    <text evidence="14">The sequence shown here is derived from an EMBL/GenBank/DDBJ whole genome shotgun (WGS) entry which is preliminary data.</text>
</comment>
<dbReference type="SUPFAM" id="SSF53300">
    <property type="entry name" value="vWA-like"/>
    <property type="match status" value="1"/>
</dbReference>
<dbReference type="InterPro" id="IPR058904">
    <property type="entry name" value="PARP4_MVP-ID"/>
</dbReference>
<evidence type="ECO:0000256" key="6">
    <source>
        <dbReference type="ARBA" id="ARBA00023242"/>
    </source>
</evidence>
<dbReference type="PANTHER" id="PTHR46530">
    <property type="entry name" value="PROTEIN MONO-ADP-RIBOSYLTRANSFERASE PARP4"/>
    <property type="match status" value="1"/>
</dbReference>
<dbReference type="SMART" id="SM00609">
    <property type="entry name" value="VIT"/>
    <property type="match status" value="1"/>
</dbReference>
<evidence type="ECO:0000259" key="10">
    <source>
        <dbReference type="PROSITE" id="PS50234"/>
    </source>
</evidence>
<dbReference type="InterPro" id="IPR031273">
    <property type="entry name" value="PARP4"/>
</dbReference>
<dbReference type="PANTHER" id="PTHR46530:SF1">
    <property type="entry name" value="PROTEIN MONO-ADP-RIBOSYLTRANSFERASE PARP4"/>
    <property type="match status" value="1"/>
</dbReference>
<dbReference type="Proteomes" id="UP000613066">
    <property type="component" value="Unassembled WGS sequence"/>
</dbReference>
<evidence type="ECO:0000313" key="15">
    <source>
        <dbReference type="Proteomes" id="UP000613066"/>
    </source>
</evidence>
<dbReference type="GO" id="GO:0005634">
    <property type="term" value="C:nucleus"/>
    <property type="evidence" value="ECO:0007669"/>
    <property type="project" value="UniProtKB-SubCell"/>
</dbReference>
<dbReference type="InterPro" id="IPR002035">
    <property type="entry name" value="VWF_A"/>
</dbReference>
<dbReference type="InterPro" id="IPR058905">
    <property type="entry name" value="WGR-like_PARP4"/>
</dbReference>
<dbReference type="InterPro" id="IPR036420">
    <property type="entry name" value="BRCT_dom_sf"/>
</dbReference>
<evidence type="ECO:0000256" key="5">
    <source>
        <dbReference type="ARBA" id="ARBA00023027"/>
    </source>
</evidence>
<dbReference type="Pfam" id="PF08487">
    <property type="entry name" value="VIT"/>
    <property type="match status" value="1"/>
</dbReference>
<feature type="non-terminal residue" evidence="14">
    <location>
        <position position="1"/>
    </location>
</feature>
<feature type="domain" description="BRCT" evidence="9">
    <location>
        <begin position="1"/>
        <end position="92"/>
    </location>
</feature>
<evidence type="ECO:0000256" key="2">
    <source>
        <dbReference type="ARBA" id="ARBA00022676"/>
    </source>
</evidence>
<dbReference type="PROSITE" id="PS50172">
    <property type="entry name" value="BRCT"/>
    <property type="match status" value="1"/>
</dbReference>
<keyword evidence="5 8" id="KW-0520">NAD</keyword>
<organism evidence="14 15">
    <name type="scientific">Penelope pileata</name>
    <dbReference type="NCBI Taxonomy" id="1118817"/>
    <lineage>
        <taxon>Eukaryota</taxon>
        <taxon>Metazoa</taxon>
        <taxon>Chordata</taxon>
        <taxon>Craniata</taxon>
        <taxon>Vertebrata</taxon>
        <taxon>Euteleostomi</taxon>
        <taxon>Archelosauria</taxon>
        <taxon>Archosauria</taxon>
        <taxon>Dinosauria</taxon>
        <taxon>Saurischia</taxon>
        <taxon>Theropoda</taxon>
        <taxon>Coelurosauria</taxon>
        <taxon>Aves</taxon>
        <taxon>Neognathae</taxon>
        <taxon>Galloanserae</taxon>
        <taxon>Galliformes</taxon>
        <taxon>Cracidae</taxon>
        <taxon>Penelope</taxon>
    </lineage>
</organism>
<dbReference type="OrthoDB" id="1729737at2759"/>
<accession>A0A851NUE9</accession>
<dbReference type="GO" id="GO:0016779">
    <property type="term" value="F:nucleotidyltransferase activity"/>
    <property type="evidence" value="ECO:0007669"/>
    <property type="project" value="UniProtKB-KW"/>
</dbReference>
<feature type="domain" description="PARP catalytic" evidence="11">
    <location>
        <begin position="360"/>
        <end position="565"/>
    </location>
</feature>
<evidence type="ECO:0000259" key="9">
    <source>
        <dbReference type="PROSITE" id="PS50172"/>
    </source>
</evidence>
<dbReference type="Pfam" id="PF13768">
    <property type="entry name" value="VWA_3"/>
    <property type="match status" value="1"/>
</dbReference>
<protein>
    <recommendedName>
        <fullName evidence="8">Poly [ADP-ribose] polymerase</fullName>
        <shortName evidence="8">PARP</shortName>
        <ecNumber evidence="8">2.4.2.-</ecNumber>
    </recommendedName>
</protein>
<dbReference type="Gene3D" id="3.40.50.410">
    <property type="entry name" value="von Willebrand factor, type A domain"/>
    <property type="match status" value="1"/>
</dbReference>
<keyword evidence="6" id="KW-0539">Nucleus</keyword>
<dbReference type="Pfam" id="PF00533">
    <property type="entry name" value="BRCT"/>
    <property type="match status" value="1"/>
</dbReference>
<evidence type="ECO:0000256" key="7">
    <source>
        <dbReference type="ARBA" id="ARBA00024347"/>
    </source>
</evidence>
<feature type="non-terminal residue" evidence="14">
    <location>
        <position position="1676"/>
    </location>
</feature>
<evidence type="ECO:0000259" key="12">
    <source>
        <dbReference type="PROSITE" id="PS51060"/>
    </source>
</evidence>
<dbReference type="SUPFAM" id="SSF56399">
    <property type="entry name" value="ADP-ribosylation"/>
    <property type="match status" value="1"/>
</dbReference>
<dbReference type="SUPFAM" id="SSF47587">
    <property type="entry name" value="Domain of poly(ADP-ribose) polymerase"/>
    <property type="match status" value="1"/>
</dbReference>
<feature type="domain" description="PARP alpha-helical" evidence="12">
    <location>
        <begin position="233"/>
        <end position="361"/>
    </location>
</feature>
<dbReference type="PROSITE" id="PS51059">
    <property type="entry name" value="PARP_CATALYTIC"/>
    <property type="match status" value="1"/>
</dbReference>
<dbReference type="EMBL" id="WBMW01002125">
    <property type="protein sequence ID" value="NXC42205.1"/>
    <property type="molecule type" value="Genomic_DNA"/>
</dbReference>
<dbReference type="InterPro" id="IPR036616">
    <property type="entry name" value="Poly(ADP-ribose)pol_reg_dom_sf"/>
</dbReference>
<evidence type="ECO:0000256" key="1">
    <source>
        <dbReference type="ARBA" id="ARBA00004123"/>
    </source>
</evidence>
<comment type="subcellular location">
    <subcellularLocation>
        <location evidence="1">Nucleus</location>
    </subcellularLocation>
</comment>
<evidence type="ECO:0000259" key="11">
    <source>
        <dbReference type="PROSITE" id="PS51059"/>
    </source>
</evidence>
<dbReference type="PROSITE" id="PS51060">
    <property type="entry name" value="PARP_ALPHA_HD"/>
    <property type="match status" value="1"/>
</dbReference>
<feature type="domain" description="VIT" evidence="13">
    <location>
        <begin position="600"/>
        <end position="728"/>
    </location>
</feature>
<dbReference type="Pfam" id="PF26166">
    <property type="entry name" value="WGR-like_PARP4"/>
    <property type="match status" value="1"/>
</dbReference>
<reference evidence="14" key="1">
    <citation type="submission" date="2019-09" db="EMBL/GenBank/DDBJ databases">
        <title>Bird 10,000 Genomes (B10K) Project - Family phase.</title>
        <authorList>
            <person name="Zhang G."/>
        </authorList>
    </citation>
    <scope>NUCLEOTIDE SEQUENCE</scope>
    <source>
        <strain evidence="14">B10K-DU-001-08</strain>
        <tissue evidence="14">Muscle</tissue>
    </source>
</reference>
<dbReference type="SMART" id="SM00292">
    <property type="entry name" value="BRCT"/>
    <property type="match status" value="1"/>
</dbReference>
<evidence type="ECO:0000256" key="3">
    <source>
        <dbReference type="ARBA" id="ARBA00022679"/>
    </source>
</evidence>
<evidence type="ECO:0000259" key="13">
    <source>
        <dbReference type="PROSITE" id="PS51468"/>
    </source>
</evidence>
<keyword evidence="3 8" id="KW-0808">Transferase</keyword>
<dbReference type="InterPro" id="IPR004102">
    <property type="entry name" value="Poly(ADP-ribose)pol_reg_dom"/>
</dbReference>
<dbReference type="Pfam" id="PF26156">
    <property type="entry name" value="PARP4_MVP-ID"/>
    <property type="match status" value="1"/>
</dbReference>
<keyword evidence="4" id="KW-0548">Nucleotidyltransferase</keyword>
<evidence type="ECO:0000256" key="4">
    <source>
        <dbReference type="ARBA" id="ARBA00022695"/>
    </source>
</evidence>
<dbReference type="Gene3D" id="3.40.50.10190">
    <property type="entry name" value="BRCT domain"/>
    <property type="match status" value="1"/>
</dbReference>
<sequence>MTIFANCVFHIKVKYLPIQKKNSLKACIKENGGVINFVLNQECTHVLVDNANVLSRHDLKITQKYQLPVVYADFVWKSVEYGMLLPAGAYEVNISQQNVSNQWPGGQVLFTIFINELDDRAERTFSSEKDRDAPFFPHDFEVAKYSVLEKINSKERKDFVVIELQCSQEHFEFLFRLHAHFSASDGTKSNKQFIVYETAEEIRENYDILIANLKSQDFLLRETFPPEAECLASTKLKKLLLEESINSSAISQEVSDFVELIWAEALGHLDSLLLESVNNISLNDVSKAEGILLQVKNALNEGADEAALREMMMEFYQLIRHKTEIDYKVSKQLLSRKQDLCQLMRDMLNIRETSMSCPNPSSLAKYQALRCRIEAVDPTSDEFLRVKQQVLKNNYNNCSVRILQVYRVGRISETTEFLGCLGNILSLFHASSVRNFMGILSRGLLMPKVVVEDHGVERTDIGNLGSGIYFSDSISASIKYSSPSEMDGTRLLAVCDVALGSCLDLYERDFSLNAAPSDYDSVHGVRKTADVSSDFEDDEFVVYNTAQVKIRYVVKFCLAEDQIKPFQPGTGVEMEQDNESESQCHLQDESYALPSANISNTVKTGLQDSLGNPVPLEGFHIKARIIDFVAQVVLFQTYTNQSSSPIEAKYVFPLDDKAAVCGFEAFVNGVHIIGKVKEKKQAHREYRKAVSQGDGAYLMDQDAPDIFVVSVGNLCPNSTVLIKITYITELSCQNGCITFHLPASVSPWQQDKALKENTQDTIKKVSVKQVRTLKNGFSLDMSIEMPYSIERLHSWTHKLKIKKTECKAVIKTVENSSLDSSGFGLDIWFSHAYLPRMWVEKHPNKSSEACMLVFQPEFEAAFDEEQLSSEIVILLDCSHSMAGSTLLQAKQIALHALKELGSRLNVNVIKFGTNFIECSSFSKNTTKDLASLAEFITSATATLGNTDLWKTLRYLSLLFPSQGHRNILLISDGHIQNESVTFQIVKDNVHHTRLFTCGVGSTANRHMLRSLSQYGAGAFEYFDSKSKYNWETKIQSQVSRIFSPGCSSVSIKWQQFDTDAPKPMQAPAQIQSLFTKERLLVYGFVPHCTQATLRAIINDRELQTVVSTTELQKTTGTVLHKLTARAFIRDYEDGILHENETEHEMKKQILKNTIIRLSLENSIITQFTSFVAVEKRDEKEIFSADVPNILEIIAQEDVDFLPYMNWDQEPMECDISFSQKFHEGESNAWSDDFLSERSESCRFQLEEVPINQENTSQKVTTQGFGFFSENESSMCSLKSNFDFDNDITKKKRSVTMSSSPRNSHVPSDSKTFSVFGSGPGAGGGAHLTEKYSLRTPAFLRRSGCMGVPPPPSPLPQGMQLAHLTEKCSLQTPAFSNFVCVSAPLPPPPLLGGMKPACLTEKHSFQTPALPKVGACMGAPLSPPPLPQGMQLAHVTEKHSLQTPALTEVGACMGVPPPAPPLPGSAGSAPFCVDRIPHSILFGSPTPTYTFSDMTNVEKQVTPDCAVSQHHRKMKSTRAKCKKAAAKKERIQPKLEFTSVIWKEIFELQNQDGSWNLSPQLGKILKFDVDYLINHFLIRKGIQSLGINGKEKLLQLIATLLVLQFIRCAKKLKGIVFKSLMKLDNLTTSSDVHWAFELITKATEWVRRVEAQFPAICYRLELGKDWDSATKKILGIK</sequence>
<dbReference type="CDD" id="cd17726">
    <property type="entry name" value="BRCT_PARP4_like"/>
    <property type="match status" value="1"/>
</dbReference>
<dbReference type="FunFam" id="3.90.228.10:FF:000013">
    <property type="entry name" value="Poly [ADP-ribose] polymerase"/>
    <property type="match status" value="1"/>
</dbReference>
<dbReference type="InterPro" id="IPR013694">
    <property type="entry name" value="VIT"/>
</dbReference>
<dbReference type="EC" id="2.4.2.-" evidence="8"/>
<proteinExistence type="inferred from homology"/>
<dbReference type="InterPro" id="IPR036465">
    <property type="entry name" value="vWFA_dom_sf"/>
</dbReference>
<evidence type="ECO:0000256" key="8">
    <source>
        <dbReference type="RuleBase" id="RU362114"/>
    </source>
</evidence>
<gene>
    <name evidence="14" type="primary">Parp4</name>
    <name evidence="14" type="ORF">PENPIL_R15053</name>
</gene>
<evidence type="ECO:0000313" key="14">
    <source>
        <dbReference type="EMBL" id="NXC42205.1"/>
    </source>
</evidence>
<keyword evidence="15" id="KW-1185">Reference proteome</keyword>
<feature type="domain" description="VWFA" evidence="10">
    <location>
        <begin position="870"/>
        <end position="1041"/>
    </location>
</feature>
<dbReference type="InterPro" id="IPR001357">
    <property type="entry name" value="BRCT_dom"/>
</dbReference>